<dbReference type="Gene3D" id="2.160.20.10">
    <property type="entry name" value="Single-stranded right-handed beta-helix, Pectin lyase-like"/>
    <property type="match status" value="1"/>
</dbReference>
<protein>
    <recommendedName>
        <fullName evidence="3">endo-polygalacturonase</fullName>
        <ecNumber evidence="3">3.2.1.15</ecNumber>
    </recommendedName>
</protein>
<evidence type="ECO:0000256" key="3">
    <source>
        <dbReference type="ARBA" id="ARBA00012736"/>
    </source>
</evidence>
<dbReference type="FunFam" id="2.160.20.10:FF:000002">
    <property type="entry name" value="Endopolygalacturonase D"/>
    <property type="match status" value="1"/>
</dbReference>
<dbReference type="EC" id="3.2.1.15" evidence="3"/>
<dbReference type="GO" id="GO:0004650">
    <property type="term" value="F:polygalacturonase activity"/>
    <property type="evidence" value="ECO:0007669"/>
    <property type="project" value="UniProtKB-EC"/>
</dbReference>
<dbReference type="InterPro" id="IPR011050">
    <property type="entry name" value="Pectin_lyase_fold/virulence"/>
</dbReference>
<dbReference type="Proteomes" id="UP000184188">
    <property type="component" value="Unassembled WGS sequence"/>
</dbReference>
<keyword evidence="8" id="KW-1015">Disulfide bond</keyword>
<evidence type="ECO:0000313" key="16">
    <source>
        <dbReference type="Proteomes" id="UP000184188"/>
    </source>
</evidence>
<evidence type="ECO:0000256" key="12">
    <source>
        <dbReference type="PROSITE-ProRule" id="PRU10052"/>
    </source>
</evidence>
<dbReference type="InterPro" id="IPR006626">
    <property type="entry name" value="PbH1"/>
</dbReference>
<comment type="similarity">
    <text evidence="2 13">Belongs to the glycosyl hydrolase 28 family.</text>
</comment>
<organism evidence="15 16">
    <name type="scientific">Penicilliopsis zonata CBS 506.65</name>
    <dbReference type="NCBI Taxonomy" id="1073090"/>
    <lineage>
        <taxon>Eukaryota</taxon>
        <taxon>Fungi</taxon>
        <taxon>Dikarya</taxon>
        <taxon>Ascomycota</taxon>
        <taxon>Pezizomycotina</taxon>
        <taxon>Eurotiomycetes</taxon>
        <taxon>Eurotiomycetidae</taxon>
        <taxon>Eurotiales</taxon>
        <taxon>Aspergillaceae</taxon>
        <taxon>Penicilliopsis</taxon>
    </lineage>
</organism>
<dbReference type="OrthoDB" id="1546079at2759"/>
<dbReference type="GO" id="GO:0071555">
    <property type="term" value="P:cell wall organization"/>
    <property type="evidence" value="ECO:0007669"/>
    <property type="project" value="UniProtKB-KW"/>
</dbReference>
<dbReference type="PANTHER" id="PTHR31884:SF1">
    <property type="entry name" value="POLYGALACTURONASE"/>
    <property type="match status" value="1"/>
</dbReference>
<reference evidence="16" key="1">
    <citation type="journal article" date="2017" name="Genome Biol.">
        <title>Comparative genomics reveals high biological diversity and specific adaptations in the industrially and medically important fungal genus Aspergillus.</title>
        <authorList>
            <person name="de Vries R.P."/>
            <person name="Riley R."/>
            <person name="Wiebenga A."/>
            <person name="Aguilar-Osorio G."/>
            <person name="Amillis S."/>
            <person name="Uchima C.A."/>
            <person name="Anderluh G."/>
            <person name="Asadollahi M."/>
            <person name="Askin M."/>
            <person name="Barry K."/>
            <person name="Battaglia E."/>
            <person name="Bayram O."/>
            <person name="Benocci T."/>
            <person name="Braus-Stromeyer S.A."/>
            <person name="Caldana C."/>
            <person name="Canovas D."/>
            <person name="Cerqueira G.C."/>
            <person name="Chen F."/>
            <person name="Chen W."/>
            <person name="Choi C."/>
            <person name="Clum A."/>
            <person name="Dos Santos R.A."/>
            <person name="Damasio A.R."/>
            <person name="Diallinas G."/>
            <person name="Emri T."/>
            <person name="Fekete E."/>
            <person name="Flipphi M."/>
            <person name="Freyberg S."/>
            <person name="Gallo A."/>
            <person name="Gournas C."/>
            <person name="Habgood R."/>
            <person name="Hainaut M."/>
            <person name="Harispe M.L."/>
            <person name="Henrissat B."/>
            <person name="Hilden K.S."/>
            <person name="Hope R."/>
            <person name="Hossain A."/>
            <person name="Karabika E."/>
            <person name="Karaffa L."/>
            <person name="Karanyi Z."/>
            <person name="Krasevec N."/>
            <person name="Kuo A."/>
            <person name="Kusch H."/>
            <person name="LaButti K."/>
            <person name="Lagendijk E.L."/>
            <person name="Lapidus A."/>
            <person name="Levasseur A."/>
            <person name="Lindquist E."/>
            <person name="Lipzen A."/>
            <person name="Logrieco A.F."/>
            <person name="MacCabe A."/>
            <person name="Maekelae M.R."/>
            <person name="Malavazi I."/>
            <person name="Melin P."/>
            <person name="Meyer V."/>
            <person name="Mielnichuk N."/>
            <person name="Miskei M."/>
            <person name="Molnar A.P."/>
            <person name="Mule G."/>
            <person name="Ngan C.Y."/>
            <person name="Orejas M."/>
            <person name="Orosz E."/>
            <person name="Ouedraogo J.P."/>
            <person name="Overkamp K.M."/>
            <person name="Park H.-S."/>
            <person name="Perrone G."/>
            <person name="Piumi F."/>
            <person name="Punt P.J."/>
            <person name="Ram A.F."/>
            <person name="Ramon A."/>
            <person name="Rauscher S."/>
            <person name="Record E."/>
            <person name="Riano-Pachon D.M."/>
            <person name="Robert V."/>
            <person name="Roehrig J."/>
            <person name="Ruller R."/>
            <person name="Salamov A."/>
            <person name="Salih N.S."/>
            <person name="Samson R.A."/>
            <person name="Sandor E."/>
            <person name="Sanguinetti M."/>
            <person name="Schuetze T."/>
            <person name="Sepcic K."/>
            <person name="Shelest E."/>
            <person name="Sherlock G."/>
            <person name="Sophianopoulou V."/>
            <person name="Squina F.M."/>
            <person name="Sun H."/>
            <person name="Susca A."/>
            <person name="Todd R.B."/>
            <person name="Tsang A."/>
            <person name="Unkles S.E."/>
            <person name="van de Wiele N."/>
            <person name="van Rossen-Uffink D."/>
            <person name="Oliveira J.V."/>
            <person name="Vesth T.C."/>
            <person name="Visser J."/>
            <person name="Yu J.-H."/>
            <person name="Zhou M."/>
            <person name="Andersen M.R."/>
            <person name="Archer D.B."/>
            <person name="Baker S.E."/>
            <person name="Benoit I."/>
            <person name="Brakhage A.A."/>
            <person name="Braus G.H."/>
            <person name="Fischer R."/>
            <person name="Frisvad J.C."/>
            <person name="Goldman G.H."/>
            <person name="Houbraken J."/>
            <person name="Oakley B."/>
            <person name="Pocsi I."/>
            <person name="Scazzocchio C."/>
            <person name="Seiboth B."/>
            <person name="vanKuyk P.A."/>
            <person name="Wortman J."/>
            <person name="Dyer P.S."/>
            <person name="Grigoriev I.V."/>
        </authorList>
    </citation>
    <scope>NUCLEOTIDE SEQUENCE [LARGE SCALE GENOMIC DNA]</scope>
    <source>
        <strain evidence="16">CBS 506.65</strain>
    </source>
</reference>
<feature type="signal peptide" evidence="14">
    <location>
        <begin position="1"/>
        <end position="19"/>
    </location>
</feature>
<dbReference type="GO" id="GO:0005576">
    <property type="term" value="C:extracellular region"/>
    <property type="evidence" value="ECO:0007669"/>
    <property type="project" value="UniProtKB-SubCell"/>
</dbReference>
<keyword evidence="7 13" id="KW-0378">Hydrolase</keyword>
<dbReference type="EMBL" id="KV878362">
    <property type="protein sequence ID" value="OJJ42294.1"/>
    <property type="molecule type" value="Genomic_DNA"/>
</dbReference>
<comment type="catalytic activity">
    <reaction evidence="11">
        <text>(1,4-alpha-D-galacturonosyl)n+m + H2O = (1,4-alpha-D-galacturonosyl)n + (1,4-alpha-D-galacturonosyl)m.</text>
        <dbReference type="EC" id="3.2.1.15"/>
    </reaction>
</comment>
<evidence type="ECO:0000256" key="8">
    <source>
        <dbReference type="ARBA" id="ARBA00023157"/>
    </source>
</evidence>
<dbReference type="PROSITE" id="PS00502">
    <property type="entry name" value="POLYGALACTURONASE"/>
    <property type="match status" value="1"/>
</dbReference>
<evidence type="ECO:0000256" key="14">
    <source>
        <dbReference type="SAM" id="SignalP"/>
    </source>
</evidence>
<evidence type="ECO:0000256" key="7">
    <source>
        <dbReference type="ARBA" id="ARBA00022801"/>
    </source>
</evidence>
<dbReference type="GO" id="GO:0045490">
    <property type="term" value="P:pectin catabolic process"/>
    <property type="evidence" value="ECO:0007669"/>
    <property type="project" value="TreeGrafter"/>
</dbReference>
<evidence type="ECO:0000256" key="1">
    <source>
        <dbReference type="ARBA" id="ARBA00004613"/>
    </source>
</evidence>
<keyword evidence="10" id="KW-0961">Cell wall biogenesis/degradation</keyword>
<dbReference type="InterPro" id="IPR012334">
    <property type="entry name" value="Pectin_lyas_fold"/>
</dbReference>
<evidence type="ECO:0000313" key="15">
    <source>
        <dbReference type="EMBL" id="OJJ42294.1"/>
    </source>
</evidence>
<dbReference type="PANTHER" id="PTHR31884">
    <property type="entry name" value="POLYGALACTURONASE"/>
    <property type="match status" value="1"/>
</dbReference>
<evidence type="ECO:0000256" key="2">
    <source>
        <dbReference type="ARBA" id="ARBA00008834"/>
    </source>
</evidence>
<evidence type="ECO:0000256" key="13">
    <source>
        <dbReference type="RuleBase" id="RU361169"/>
    </source>
</evidence>
<dbReference type="VEuPathDB" id="FungiDB:ASPZODRAFT_137377"/>
<evidence type="ECO:0000256" key="11">
    <source>
        <dbReference type="ARBA" id="ARBA00034074"/>
    </source>
</evidence>
<evidence type="ECO:0000256" key="9">
    <source>
        <dbReference type="ARBA" id="ARBA00023295"/>
    </source>
</evidence>
<dbReference type="STRING" id="1073090.A0A1L9S573"/>
<feature type="active site" evidence="12">
    <location>
        <position position="239"/>
    </location>
</feature>
<sequence length="377" mass="37803">MLTTAILFGLLGSSSLVFGAPAAEPVQGSGLIPRASSCTFSGSTGAAAAKAGKASCSTIILNNVAVPAGTTLDLTGLATGTEVIFQGTTTFGYKQWEGPLISVSGTNIKVSGASGHVLDGDGSRWWDGEGSNSKTNIKPKFFFAHGLKGTSSITGLNIKNSPVQVFSIDGSSGLTISGATINNKDGDVNSLGHNTDAFDIGDSDSITITGATVYNQDDCLAINSGTNIVFSGGYCSGGHGLSIGSVGGRSNNVVDTVKISDTQVVNSQNGVRVKAVAGATGSIKGVTFQDITLSGITSQGVTIRQDYTNAGYTGSPTTGVPITGLTLNNVHGTVTSAGTDVTIECGSTSSCSGWTWTKVAVSGGKADLCKNAPSGTC</sequence>
<dbReference type="Pfam" id="PF00295">
    <property type="entry name" value="Glyco_hydro_28"/>
    <property type="match status" value="1"/>
</dbReference>
<evidence type="ECO:0000256" key="6">
    <source>
        <dbReference type="ARBA" id="ARBA00022737"/>
    </source>
</evidence>
<dbReference type="AlphaFoldDB" id="A0A1L9S573"/>
<dbReference type="SUPFAM" id="SSF51126">
    <property type="entry name" value="Pectin lyase-like"/>
    <property type="match status" value="1"/>
</dbReference>
<keyword evidence="4" id="KW-0964">Secreted</keyword>
<name>A0A1L9S573_9EURO</name>
<evidence type="ECO:0000256" key="10">
    <source>
        <dbReference type="ARBA" id="ARBA00023316"/>
    </source>
</evidence>
<dbReference type="InterPro" id="IPR050434">
    <property type="entry name" value="Glycosyl_hydrlase_28"/>
</dbReference>
<accession>A0A1L9S573</accession>
<dbReference type="GeneID" id="34610764"/>
<evidence type="ECO:0000256" key="4">
    <source>
        <dbReference type="ARBA" id="ARBA00022525"/>
    </source>
</evidence>
<dbReference type="RefSeq" id="XP_022576804.1">
    <property type="nucleotide sequence ID" value="XM_022724299.1"/>
</dbReference>
<proteinExistence type="inferred from homology"/>
<dbReference type="InterPro" id="IPR000743">
    <property type="entry name" value="Glyco_hydro_28"/>
</dbReference>
<keyword evidence="6" id="KW-0677">Repeat</keyword>
<keyword evidence="16" id="KW-1185">Reference proteome</keyword>
<gene>
    <name evidence="15" type="ORF">ASPZODRAFT_137377</name>
</gene>
<comment type="subcellular location">
    <subcellularLocation>
        <location evidence="1">Secreted</location>
    </subcellularLocation>
</comment>
<keyword evidence="5 14" id="KW-0732">Signal</keyword>
<feature type="chain" id="PRO_5012521688" description="endo-polygalacturonase" evidence="14">
    <location>
        <begin position="20"/>
        <end position="377"/>
    </location>
</feature>
<evidence type="ECO:0000256" key="5">
    <source>
        <dbReference type="ARBA" id="ARBA00022729"/>
    </source>
</evidence>
<dbReference type="SMART" id="SM00710">
    <property type="entry name" value="PbH1"/>
    <property type="match status" value="5"/>
</dbReference>
<keyword evidence="9 13" id="KW-0326">Glycosidase</keyword>